<evidence type="ECO:0000256" key="2">
    <source>
        <dbReference type="ARBA" id="ARBA00022448"/>
    </source>
</evidence>
<proteinExistence type="inferred from homology"/>
<evidence type="ECO:0000256" key="9">
    <source>
        <dbReference type="ARBA" id="ARBA00046271"/>
    </source>
</evidence>
<evidence type="ECO:0000256" key="4">
    <source>
        <dbReference type="ARBA" id="ARBA00023010"/>
    </source>
</evidence>
<dbReference type="EMBL" id="PGCI01000164">
    <property type="protein sequence ID" value="PLW36166.1"/>
    <property type="molecule type" value="Genomic_DNA"/>
</dbReference>
<dbReference type="PANTHER" id="PTHR23058">
    <property type="entry name" value="PEROXISOMAL MEMBRANE PROTEIN PEX14"/>
    <property type="match status" value="1"/>
</dbReference>
<gene>
    <name evidence="13" type="ORF">PCANC_07183</name>
    <name evidence="14" type="ORF">PCASD_10440</name>
</gene>
<comment type="caution">
    <text evidence="14">The sequence shown here is derived from an EMBL/GenBank/DDBJ whole genome shotgun (WGS) entry which is preliminary data.</text>
</comment>
<dbReference type="PANTHER" id="PTHR23058:SF0">
    <property type="entry name" value="PEROXISOMAL MEMBRANE PROTEIN PEX14"/>
    <property type="match status" value="1"/>
</dbReference>
<feature type="region of interest" description="Disordered" evidence="11">
    <location>
        <begin position="227"/>
        <end position="278"/>
    </location>
</feature>
<evidence type="ECO:0000313" key="16">
    <source>
        <dbReference type="Proteomes" id="UP000235392"/>
    </source>
</evidence>
<dbReference type="STRING" id="200324.A0A2N5UEQ2"/>
<feature type="region of interest" description="Disordered" evidence="11">
    <location>
        <begin position="295"/>
        <end position="318"/>
    </location>
</feature>
<keyword evidence="5 10" id="KW-0472">Membrane</keyword>
<dbReference type="GO" id="GO:1990429">
    <property type="term" value="C:peroxisomal importomer complex"/>
    <property type="evidence" value="ECO:0007669"/>
    <property type="project" value="TreeGrafter"/>
</dbReference>
<evidence type="ECO:0000256" key="6">
    <source>
        <dbReference type="ARBA" id="ARBA00023140"/>
    </source>
</evidence>
<reference evidence="15 16" key="1">
    <citation type="submission" date="2017-11" db="EMBL/GenBank/DDBJ databases">
        <title>De novo assembly and phasing of dikaryotic genomes from two isolates of Puccinia coronata f. sp. avenae, the causal agent of oat crown rust.</title>
        <authorList>
            <person name="Miller M.E."/>
            <person name="Zhang Y."/>
            <person name="Omidvar V."/>
            <person name="Sperschneider J."/>
            <person name="Schwessinger B."/>
            <person name="Raley C."/>
            <person name="Palmer J.M."/>
            <person name="Garnica D."/>
            <person name="Upadhyaya N."/>
            <person name="Rathjen J."/>
            <person name="Taylor J.M."/>
            <person name="Park R.F."/>
            <person name="Dodds P.N."/>
            <person name="Hirsch C.D."/>
            <person name="Kianian S.F."/>
            <person name="Figueroa M."/>
        </authorList>
    </citation>
    <scope>NUCLEOTIDE SEQUENCE [LARGE SCALE GENOMIC DNA]</scope>
    <source>
        <strain evidence="13">12NC29</strain>
        <strain evidence="14">12SD80</strain>
    </source>
</reference>
<keyword evidence="4" id="KW-0811">Translocation</keyword>
<feature type="compositionally biased region" description="Polar residues" evidence="11">
    <location>
        <begin position="253"/>
        <end position="275"/>
    </location>
</feature>
<dbReference type="InterPro" id="IPR006785">
    <property type="entry name" value="Pex14_N"/>
</dbReference>
<protein>
    <recommendedName>
        <fullName evidence="7 10">Peroxisomal membrane protein PEX14</fullName>
    </recommendedName>
    <alternativeName>
        <fullName evidence="8 10">Peroxin-14</fullName>
    </alternativeName>
</protein>
<dbReference type="GO" id="GO:0005778">
    <property type="term" value="C:peroxisomal membrane"/>
    <property type="evidence" value="ECO:0007669"/>
    <property type="project" value="UniProtKB-SubCell"/>
</dbReference>
<name>A0A2N5UEQ2_9BASI</name>
<organism evidence="14 16">
    <name type="scientific">Puccinia coronata f. sp. avenae</name>
    <dbReference type="NCBI Taxonomy" id="200324"/>
    <lineage>
        <taxon>Eukaryota</taxon>
        <taxon>Fungi</taxon>
        <taxon>Dikarya</taxon>
        <taxon>Basidiomycota</taxon>
        <taxon>Pucciniomycotina</taxon>
        <taxon>Pucciniomycetes</taxon>
        <taxon>Pucciniales</taxon>
        <taxon>Pucciniaceae</taxon>
        <taxon>Puccinia</taxon>
    </lineage>
</organism>
<dbReference type="EMBL" id="PGCJ01000839">
    <property type="protein sequence ID" value="PLW17996.1"/>
    <property type="molecule type" value="Genomic_DNA"/>
</dbReference>
<dbReference type="InterPro" id="IPR025655">
    <property type="entry name" value="PEX14"/>
</dbReference>
<dbReference type="Gene3D" id="1.10.10.10">
    <property type="entry name" value="Winged helix-like DNA-binding domain superfamily/Winged helix DNA-binding domain"/>
    <property type="match status" value="1"/>
</dbReference>
<sequence length="318" mass="34774">MSSLPSERERLISSAVGFLQDPSVETSPLAKRIAFLESKGLTTSEIEEALRRASNLSNTRNLFFSGGYPQSYPVDRNASDWRDWFVMTVMGGGVGYLLINLARKYLIPALKPPTQTELEEAQAQLEQKYDEVSGFLETIRTDTEMIKKEMTQQTEKLGLAMKDVELAVEECLSGEIKRDQSLHTVQQEVEGLRTSIQQMIQSNKEAQTAAMVDLQTELKSLKSLMAARPGPSSSISSLAAVPSSNGIPPRHSSPPNGTGFNSLGIQPQSHSLSESSDARPIGIPKWQLAASGYNTATSNNTQTHDADPNSNQTGLMNR</sequence>
<feature type="compositionally biased region" description="Low complexity" evidence="11">
    <location>
        <begin position="227"/>
        <end position="244"/>
    </location>
</feature>
<accession>A0A2N5UEQ2</accession>
<evidence type="ECO:0000259" key="12">
    <source>
        <dbReference type="Pfam" id="PF04695"/>
    </source>
</evidence>
<evidence type="ECO:0000256" key="3">
    <source>
        <dbReference type="ARBA" id="ARBA00022927"/>
    </source>
</evidence>
<dbReference type="GO" id="GO:0005102">
    <property type="term" value="F:signaling receptor binding"/>
    <property type="evidence" value="ECO:0007669"/>
    <property type="project" value="TreeGrafter"/>
</dbReference>
<evidence type="ECO:0000313" key="14">
    <source>
        <dbReference type="EMBL" id="PLW36166.1"/>
    </source>
</evidence>
<feature type="domain" description="Peroxisome membrane anchor protein Pex14p N-terminal" evidence="12">
    <location>
        <begin position="7"/>
        <end position="52"/>
    </location>
</feature>
<evidence type="ECO:0000256" key="10">
    <source>
        <dbReference type="RuleBase" id="RU367032"/>
    </source>
</evidence>
<dbReference type="Proteomes" id="UP000235388">
    <property type="component" value="Unassembled WGS sequence"/>
</dbReference>
<dbReference type="InterPro" id="IPR036388">
    <property type="entry name" value="WH-like_DNA-bd_sf"/>
</dbReference>
<dbReference type="GO" id="GO:0016560">
    <property type="term" value="P:protein import into peroxisome matrix, docking"/>
    <property type="evidence" value="ECO:0007669"/>
    <property type="project" value="UniProtKB-UniRule"/>
</dbReference>
<evidence type="ECO:0000256" key="5">
    <source>
        <dbReference type="ARBA" id="ARBA00023136"/>
    </source>
</evidence>
<evidence type="ECO:0000313" key="15">
    <source>
        <dbReference type="Proteomes" id="UP000235388"/>
    </source>
</evidence>
<dbReference type="OrthoDB" id="5549158at2759"/>
<keyword evidence="15" id="KW-1185">Reference proteome</keyword>
<dbReference type="Proteomes" id="UP000235392">
    <property type="component" value="Unassembled WGS sequence"/>
</dbReference>
<keyword evidence="6 10" id="KW-0576">Peroxisome</keyword>
<keyword evidence="2 10" id="KW-0813">Transport</keyword>
<evidence type="ECO:0000256" key="1">
    <source>
        <dbReference type="ARBA" id="ARBA00005443"/>
    </source>
</evidence>
<evidence type="ECO:0000256" key="7">
    <source>
        <dbReference type="ARBA" id="ARBA00029502"/>
    </source>
</evidence>
<comment type="subcellular location">
    <subcellularLocation>
        <location evidence="9 10">Peroxisome membrane</location>
    </subcellularLocation>
</comment>
<dbReference type="Pfam" id="PF04695">
    <property type="entry name" value="Pex14_N"/>
    <property type="match status" value="1"/>
</dbReference>
<comment type="function">
    <text evidence="10">Component of the PEX13-PEX14 docking complex, a translocon channel that specifically mediates the import of peroxisomal cargo proteins bound to PEX5 receptor. The PEX13-PEX14 docking complex forms a large import pore which can be opened to a diameter of about 9 nm. Mechanistically, PEX5 receptor along with cargo proteins associates with the PEX14 subunit of the PEX13-PEX14 docking complex in the cytosol, leading to the insertion of the receptor into the organelle membrane with the concomitant translocation of the cargo into the peroxisome matrix.</text>
</comment>
<evidence type="ECO:0000313" key="13">
    <source>
        <dbReference type="EMBL" id="PLW17996.1"/>
    </source>
</evidence>
<dbReference type="AlphaFoldDB" id="A0A2N5UEQ2"/>
<evidence type="ECO:0000256" key="11">
    <source>
        <dbReference type="SAM" id="MobiDB-lite"/>
    </source>
</evidence>
<comment type="similarity">
    <text evidence="1 10">Belongs to the peroxin-14 family.</text>
</comment>
<evidence type="ECO:0000256" key="8">
    <source>
        <dbReference type="ARBA" id="ARBA00029691"/>
    </source>
</evidence>
<keyword evidence="3 10" id="KW-0653">Protein transport</keyword>